<reference evidence="1" key="1">
    <citation type="submission" date="2019-08" db="EMBL/GenBank/DDBJ databases">
        <authorList>
            <person name="Kucharzyk K."/>
            <person name="Murdoch R.W."/>
            <person name="Higgins S."/>
            <person name="Loffler F."/>
        </authorList>
    </citation>
    <scope>NUCLEOTIDE SEQUENCE</scope>
</reference>
<name>A0A645E115_9ZZZZ</name>
<dbReference type="AlphaFoldDB" id="A0A645E115"/>
<evidence type="ECO:0000313" key="1">
    <source>
        <dbReference type="EMBL" id="MPM95246.1"/>
    </source>
</evidence>
<sequence>MIYVNYKKILLFPKKDNLELSLIEAVISPTNLILEESKGVWHEKAII</sequence>
<accession>A0A645E115</accession>
<gene>
    <name evidence="1" type="ORF">SDC9_142400</name>
</gene>
<proteinExistence type="predicted"/>
<protein>
    <submittedName>
        <fullName evidence="1">Uncharacterized protein</fullName>
    </submittedName>
</protein>
<organism evidence="1">
    <name type="scientific">bioreactor metagenome</name>
    <dbReference type="NCBI Taxonomy" id="1076179"/>
    <lineage>
        <taxon>unclassified sequences</taxon>
        <taxon>metagenomes</taxon>
        <taxon>ecological metagenomes</taxon>
    </lineage>
</organism>
<comment type="caution">
    <text evidence="1">The sequence shown here is derived from an EMBL/GenBank/DDBJ whole genome shotgun (WGS) entry which is preliminary data.</text>
</comment>
<dbReference type="EMBL" id="VSSQ01041760">
    <property type="protein sequence ID" value="MPM95246.1"/>
    <property type="molecule type" value="Genomic_DNA"/>
</dbReference>